<dbReference type="Gene3D" id="1.20.1510.10">
    <property type="entry name" value="Cation efflux protein transmembrane domain"/>
    <property type="match status" value="1"/>
</dbReference>
<dbReference type="SUPFAM" id="SSF161111">
    <property type="entry name" value="Cation efflux protein transmembrane domain-like"/>
    <property type="match status" value="1"/>
</dbReference>
<name>A0A1G1ZUT9_9BACT</name>
<keyword evidence="4 5" id="KW-0472">Membrane</keyword>
<dbReference type="GO" id="GO:0005385">
    <property type="term" value="F:zinc ion transmembrane transporter activity"/>
    <property type="evidence" value="ECO:0007669"/>
    <property type="project" value="TreeGrafter"/>
</dbReference>
<evidence type="ECO:0000313" key="7">
    <source>
        <dbReference type="EMBL" id="OGY68225.1"/>
    </source>
</evidence>
<comment type="subcellular location">
    <subcellularLocation>
        <location evidence="1">Membrane</location>
        <topology evidence="1">Multi-pass membrane protein</topology>
    </subcellularLocation>
</comment>
<dbReference type="EMBL" id="MHJL01000004">
    <property type="protein sequence ID" value="OGY68225.1"/>
    <property type="molecule type" value="Genomic_DNA"/>
</dbReference>
<protein>
    <recommendedName>
        <fullName evidence="6">Cation efflux protein transmembrane domain-containing protein</fullName>
    </recommendedName>
</protein>
<feature type="transmembrane region" description="Helical" evidence="5">
    <location>
        <begin position="91"/>
        <end position="113"/>
    </location>
</feature>
<evidence type="ECO:0000256" key="3">
    <source>
        <dbReference type="ARBA" id="ARBA00022989"/>
    </source>
</evidence>
<evidence type="ECO:0000259" key="6">
    <source>
        <dbReference type="Pfam" id="PF01545"/>
    </source>
</evidence>
<organism evidence="7 8">
    <name type="scientific">Candidatus Harrisonbacteria bacterium RIFCSPLOWO2_02_FULL_41_13b</name>
    <dbReference type="NCBI Taxonomy" id="1798409"/>
    <lineage>
        <taxon>Bacteria</taxon>
        <taxon>Candidatus Harrisoniibacteriota</taxon>
    </lineage>
</organism>
<dbReference type="AlphaFoldDB" id="A0A1G1ZUT9"/>
<keyword evidence="2 5" id="KW-0812">Transmembrane</keyword>
<feature type="transmembrane region" description="Helical" evidence="5">
    <location>
        <begin position="125"/>
        <end position="144"/>
    </location>
</feature>
<dbReference type="InterPro" id="IPR058533">
    <property type="entry name" value="Cation_efflux_TM"/>
</dbReference>
<dbReference type="NCBIfam" id="TIGR01297">
    <property type="entry name" value="CDF"/>
    <property type="match status" value="1"/>
</dbReference>
<feature type="transmembrane region" description="Helical" evidence="5">
    <location>
        <begin position="30"/>
        <end position="55"/>
    </location>
</feature>
<dbReference type="GO" id="GO:0005886">
    <property type="term" value="C:plasma membrane"/>
    <property type="evidence" value="ECO:0007669"/>
    <property type="project" value="TreeGrafter"/>
</dbReference>
<comment type="caution">
    <text evidence="7">The sequence shown here is derived from an EMBL/GenBank/DDBJ whole genome shotgun (WGS) entry which is preliminary data.</text>
</comment>
<keyword evidence="3 5" id="KW-1133">Transmembrane helix</keyword>
<evidence type="ECO:0000256" key="5">
    <source>
        <dbReference type="SAM" id="Phobius"/>
    </source>
</evidence>
<reference evidence="7 8" key="1">
    <citation type="journal article" date="2016" name="Nat. Commun.">
        <title>Thousands of microbial genomes shed light on interconnected biogeochemical processes in an aquifer system.</title>
        <authorList>
            <person name="Anantharaman K."/>
            <person name="Brown C.T."/>
            <person name="Hug L.A."/>
            <person name="Sharon I."/>
            <person name="Castelle C.J."/>
            <person name="Probst A.J."/>
            <person name="Thomas B.C."/>
            <person name="Singh A."/>
            <person name="Wilkins M.J."/>
            <person name="Karaoz U."/>
            <person name="Brodie E.L."/>
            <person name="Williams K.H."/>
            <person name="Hubbard S.S."/>
            <person name="Banfield J.F."/>
        </authorList>
    </citation>
    <scope>NUCLEOTIDE SEQUENCE [LARGE SCALE GENOMIC DNA]</scope>
</reference>
<dbReference type="PANTHER" id="PTHR11562:SF17">
    <property type="entry name" value="RE54080P-RELATED"/>
    <property type="match status" value="1"/>
</dbReference>
<feature type="transmembrane region" description="Helical" evidence="5">
    <location>
        <begin position="192"/>
        <end position="213"/>
    </location>
</feature>
<evidence type="ECO:0000256" key="1">
    <source>
        <dbReference type="ARBA" id="ARBA00004141"/>
    </source>
</evidence>
<dbReference type="Pfam" id="PF01545">
    <property type="entry name" value="Cation_efflux"/>
    <property type="match status" value="1"/>
</dbReference>
<gene>
    <name evidence="7" type="ORF">A3I24_02235</name>
</gene>
<accession>A0A1G1ZUT9</accession>
<dbReference type="InterPro" id="IPR050681">
    <property type="entry name" value="CDF/SLC30A"/>
</dbReference>
<dbReference type="PANTHER" id="PTHR11562">
    <property type="entry name" value="CATION EFFLUX PROTEIN/ ZINC TRANSPORTER"/>
    <property type="match status" value="1"/>
</dbReference>
<dbReference type="Proteomes" id="UP000177690">
    <property type="component" value="Unassembled WGS sequence"/>
</dbReference>
<feature type="domain" description="Cation efflux protein transmembrane" evidence="6">
    <location>
        <begin position="35"/>
        <end position="211"/>
    </location>
</feature>
<dbReference type="InterPro" id="IPR002524">
    <property type="entry name" value="Cation_efflux"/>
</dbReference>
<feature type="transmembrane region" description="Helical" evidence="5">
    <location>
        <begin position="165"/>
        <end position="186"/>
    </location>
</feature>
<evidence type="ECO:0000256" key="4">
    <source>
        <dbReference type="ARBA" id="ARBA00023136"/>
    </source>
</evidence>
<evidence type="ECO:0000256" key="2">
    <source>
        <dbReference type="ARBA" id="ARBA00022692"/>
    </source>
</evidence>
<dbReference type="STRING" id="1798409.A3I24_02235"/>
<proteinExistence type="predicted"/>
<feature type="transmembrane region" description="Helical" evidence="5">
    <location>
        <begin position="61"/>
        <end position="79"/>
    </location>
</feature>
<dbReference type="InterPro" id="IPR027469">
    <property type="entry name" value="Cation_efflux_TMD_sf"/>
</dbReference>
<sequence length="218" mass="23594">MKGGGRMSHHYDGCESEKQLEKCKCDLKRYLRVAGIALGIFIFQVVGSLISGSLALLADSVHVAMDAIALVMNAGIEYVSLKKLKFFSERLARLIGGLMSVAILFVIAMNIGLEAISRVNNPPAILSWLMIVVAAIGGMGNYWQHRILGHSHSDHLTQRSAEKHVLSDLWQSVAVVAGGVFVALGYSVADPLISLFVAINILFSAIGLFKSIVKPPRH</sequence>
<evidence type="ECO:0000313" key="8">
    <source>
        <dbReference type="Proteomes" id="UP000177690"/>
    </source>
</evidence>